<reference evidence="1 2" key="1">
    <citation type="submission" date="2019-12" db="EMBL/GenBank/DDBJ databases">
        <title>Complete Genome Sequence of a Quorum-Sensing Bacterium,Rhodobacteraceae bacterium C31, Isolated from a marine microalgae symbiotic bacteria.</title>
        <authorList>
            <person name="Zhang Y."/>
        </authorList>
    </citation>
    <scope>NUCLEOTIDE SEQUENCE [LARGE SCALE GENOMIC DNA]</scope>
    <source>
        <strain evidence="1 2">C31</strain>
        <plasmid evidence="1 2">p-SCP2</plasmid>
    </source>
</reference>
<protein>
    <submittedName>
        <fullName evidence="1">Uncharacterized protein</fullName>
    </submittedName>
</protein>
<accession>A0ABX7FDX2</accession>
<keyword evidence="1" id="KW-0614">Plasmid</keyword>
<geneLocation type="plasmid" evidence="1 2">
    <name>p-SCP2</name>
</geneLocation>
<dbReference type="RefSeq" id="WP_023849111.1">
    <property type="nucleotide sequence ID" value="NZ_CP047168.1"/>
</dbReference>
<keyword evidence="2" id="KW-1185">Reference proteome</keyword>
<evidence type="ECO:0000313" key="2">
    <source>
        <dbReference type="Proteomes" id="UP000596387"/>
    </source>
</evidence>
<proteinExistence type="predicted"/>
<evidence type="ECO:0000313" key="1">
    <source>
        <dbReference type="EMBL" id="QRF68704.1"/>
    </source>
</evidence>
<name>A0ABX7FDX2_9RHOB</name>
<dbReference type="EMBL" id="CP047168">
    <property type="protein sequence ID" value="QRF68704.1"/>
    <property type="molecule type" value="Genomic_DNA"/>
</dbReference>
<gene>
    <name evidence="1" type="ORF">GQA70_20175</name>
</gene>
<dbReference type="Proteomes" id="UP000596387">
    <property type="component" value="Plasmid p-SCP2"/>
</dbReference>
<organism evidence="1 2">
    <name type="scientific">Ponticoccus alexandrii</name>
    <dbReference type="NCBI Taxonomy" id="1943633"/>
    <lineage>
        <taxon>Bacteria</taxon>
        <taxon>Pseudomonadati</taxon>
        <taxon>Pseudomonadota</taxon>
        <taxon>Alphaproteobacteria</taxon>
        <taxon>Rhodobacterales</taxon>
        <taxon>Roseobacteraceae</taxon>
        <taxon>Ponticoccus</taxon>
    </lineage>
</organism>
<sequence>MQTDRGILAIWHDIEPDQTDAVLDWYNKEHHFERLAVPGFRMVRRYTAVEGAPELFIHYETDGASVLSSPAYLERLNAPTPWTLQSQPHFRKNSRTVCHRSLAWGSAEGGFVGVLRILAGDTPQPESLDEQAVQGALADAPGVVGGEIWRSDRERSSIETREKQIRKGQDTYVDAVVVVHATDARAAGNAVERLRGALPSDLTARALTGIWQLSFRAEASGGAR</sequence>